<dbReference type="GO" id="GO:0000266">
    <property type="term" value="P:mitochondrial fission"/>
    <property type="evidence" value="ECO:0007669"/>
    <property type="project" value="TreeGrafter"/>
</dbReference>
<dbReference type="GO" id="GO:0008017">
    <property type="term" value="F:microtubule binding"/>
    <property type="evidence" value="ECO:0007669"/>
    <property type="project" value="TreeGrafter"/>
</dbReference>
<dbReference type="Gene3D" id="1.20.120.1240">
    <property type="entry name" value="Dynamin, middle domain"/>
    <property type="match status" value="1"/>
</dbReference>
<dbReference type="GO" id="GO:0006897">
    <property type="term" value="P:endocytosis"/>
    <property type="evidence" value="ECO:0007669"/>
    <property type="project" value="TreeGrafter"/>
</dbReference>
<dbReference type="InterPro" id="IPR022812">
    <property type="entry name" value="Dynamin"/>
</dbReference>
<evidence type="ECO:0000259" key="5">
    <source>
        <dbReference type="PROSITE" id="PS51718"/>
    </source>
</evidence>
<dbReference type="InterPro" id="IPR045063">
    <property type="entry name" value="Dynamin_N"/>
</dbReference>
<dbReference type="InterPro" id="IPR000375">
    <property type="entry name" value="Dynamin_stalk"/>
</dbReference>
<keyword evidence="3" id="KW-0175">Coiled coil</keyword>
<dbReference type="PANTHER" id="PTHR11566">
    <property type="entry name" value="DYNAMIN"/>
    <property type="match status" value="1"/>
</dbReference>
<dbReference type="InterPro" id="IPR027417">
    <property type="entry name" value="P-loop_NTPase"/>
</dbReference>
<dbReference type="OrthoDB" id="43375at2759"/>
<dbReference type="GO" id="GO:0016020">
    <property type="term" value="C:membrane"/>
    <property type="evidence" value="ECO:0007669"/>
    <property type="project" value="TreeGrafter"/>
</dbReference>
<dbReference type="PROSITE" id="PS51718">
    <property type="entry name" value="G_DYNAMIN_2"/>
    <property type="match status" value="1"/>
</dbReference>
<dbReference type="GO" id="GO:0005874">
    <property type="term" value="C:microtubule"/>
    <property type="evidence" value="ECO:0007669"/>
    <property type="project" value="TreeGrafter"/>
</dbReference>
<dbReference type="Pfam" id="PF00350">
    <property type="entry name" value="Dynamin_N"/>
    <property type="match status" value="1"/>
</dbReference>
<dbReference type="InterPro" id="IPR030381">
    <property type="entry name" value="G_DYNAMIN_dom"/>
</dbReference>
<proteinExistence type="predicted"/>
<feature type="region of interest" description="Disordered" evidence="4">
    <location>
        <begin position="392"/>
        <end position="433"/>
    </location>
</feature>
<feature type="domain" description="Dynamin-type G" evidence="5">
    <location>
        <begin position="39"/>
        <end position="340"/>
    </location>
</feature>
<feature type="coiled-coil region" evidence="3">
    <location>
        <begin position="779"/>
        <end position="806"/>
    </location>
</feature>
<keyword evidence="1" id="KW-0547">Nucleotide-binding</keyword>
<dbReference type="AlphaFoldDB" id="A0A9N8EY22"/>
<evidence type="ECO:0000313" key="6">
    <source>
        <dbReference type="EMBL" id="CAB9528450.1"/>
    </source>
</evidence>
<dbReference type="Proteomes" id="UP001153069">
    <property type="component" value="Unassembled WGS sequence"/>
</dbReference>
<dbReference type="GO" id="GO:0005525">
    <property type="term" value="F:GTP binding"/>
    <property type="evidence" value="ECO:0007669"/>
    <property type="project" value="InterPro"/>
</dbReference>
<evidence type="ECO:0000256" key="2">
    <source>
        <dbReference type="ARBA" id="ARBA00023134"/>
    </source>
</evidence>
<evidence type="ECO:0000313" key="7">
    <source>
        <dbReference type="Proteomes" id="UP001153069"/>
    </source>
</evidence>
<comment type="caution">
    <text evidence="6">The sequence shown here is derived from an EMBL/GenBank/DDBJ whole genome shotgun (WGS) entry which is preliminary data.</text>
</comment>
<evidence type="ECO:0000256" key="4">
    <source>
        <dbReference type="SAM" id="MobiDB-lite"/>
    </source>
</evidence>
<dbReference type="SUPFAM" id="SSF52540">
    <property type="entry name" value="P-loop containing nucleoside triphosphate hydrolases"/>
    <property type="match status" value="1"/>
</dbReference>
<name>A0A9N8EY22_9STRA</name>
<dbReference type="GO" id="GO:0005739">
    <property type="term" value="C:mitochondrion"/>
    <property type="evidence" value="ECO:0007669"/>
    <property type="project" value="TreeGrafter"/>
</dbReference>
<protein>
    <submittedName>
        <fullName evidence="6">Interferon-induced GTP-binding protein</fullName>
    </submittedName>
</protein>
<evidence type="ECO:0000256" key="1">
    <source>
        <dbReference type="ARBA" id="ARBA00022741"/>
    </source>
</evidence>
<accession>A0A9N8EY22</accession>
<dbReference type="GO" id="GO:0016559">
    <property type="term" value="P:peroxisome fission"/>
    <property type="evidence" value="ECO:0007669"/>
    <property type="project" value="TreeGrafter"/>
</dbReference>
<dbReference type="CDD" id="cd08771">
    <property type="entry name" value="DLP_1"/>
    <property type="match status" value="1"/>
</dbReference>
<keyword evidence="2" id="KW-0342">GTP-binding</keyword>
<dbReference type="Gene3D" id="3.40.50.300">
    <property type="entry name" value="P-loop containing nucleotide triphosphate hydrolases"/>
    <property type="match status" value="1"/>
</dbReference>
<dbReference type="InterPro" id="IPR001401">
    <property type="entry name" value="Dynamin_GTPase"/>
</dbReference>
<dbReference type="PANTHER" id="PTHR11566:SF21">
    <property type="entry name" value="DYNAMIN RELATED PROTEIN 1, ISOFORM A"/>
    <property type="match status" value="1"/>
</dbReference>
<dbReference type="GO" id="GO:0048312">
    <property type="term" value="P:intracellular distribution of mitochondria"/>
    <property type="evidence" value="ECO:0007669"/>
    <property type="project" value="TreeGrafter"/>
</dbReference>
<dbReference type="Pfam" id="PF01031">
    <property type="entry name" value="Dynamin_M"/>
    <property type="match status" value="2"/>
</dbReference>
<dbReference type="PRINTS" id="PR00195">
    <property type="entry name" value="DYNAMIN"/>
</dbReference>
<reference evidence="6" key="1">
    <citation type="submission" date="2020-06" db="EMBL/GenBank/DDBJ databases">
        <authorList>
            <consortium name="Plant Systems Biology data submission"/>
        </authorList>
    </citation>
    <scope>NUCLEOTIDE SEQUENCE</scope>
    <source>
        <strain evidence="6">D6</strain>
    </source>
</reference>
<dbReference type="EMBL" id="CAICTM010002227">
    <property type="protein sequence ID" value="CAB9528450.1"/>
    <property type="molecule type" value="Genomic_DNA"/>
</dbReference>
<dbReference type="SMART" id="SM00053">
    <property type="entry name" value="DYNc"/>
    <property type="match status" value="1"/>
</dbReference>
<evidence type="ECO:0000256" key="3">
    <source>
        <dbReference type="SAM" id="Coils"/>
    </source>
</evidence>
<sequence>MSNTNGMNDDKETASSIGNSALRQFLHLLSTTTNITQWGIELPMIAVFGDTSSGKSSLLSNLAMIELPSNHSLTTRCPILLELRRAEKRQARVGIQWKTSSLPEPATEDASPAVFEPRMATEDTWDSIPQFVREAQDHILQQQANQDVQVASDVISLSVEGPNFGLASDHPLTLMDLPGWVQSRGQDDAEDLVQDIQELLQTYIQNPRCIILAVLPANVDFHNSKILSLAQQVDPNASRTIPVITKPDLVDQGGEGDVLELLMGNKIKLNDSNQFHMVKGRGQAALDRNTSIHVALEEETHYFDTVEPWKYVADRTLFGTGELRRKLGDILLLHIQSSVPTILQEIKDKQQTAEAKRMAMGGDQILTTVADRRRFYQDTCARFANQLKSSLSGKKAGAETKTTRRSKHRSSNGKSATASKTTTNNSSQTSTAAAQLHEACSGFTKSIRQGSLNTIRSIVEGAHVRVTSPHGEVRGEVVHLDKDFACIDCLDCDEDADQDDKRRAILFEYRGYTAQQQIEEDEVWSDGNQIFIARKNNIFDSLRRIPLDHIRTDPSWLKEKIVENRTDDLACFLNVDIFKNIIEDFVEHDWRPHCKKLLDATSDILMAAVNDCIESNLPKSTIRYPPLRRYLERQCRVAAEELMQEARKQVDTHLSIETHPYTQDSALFQNLGEARHRTLKRELESALKLDQGKQAVYDTQAIQTIIDGVFERNRRKSVEDHMADEMEIVLEAYGCVATKRVVDRTPMICWQVFRSLSSSIQDSLWSVTDETLSECMRESPEFEKEYGQLNAELEEMNKALDIFESIL</sequence>
<feature type="compositionally biased region" description="Low complexity" evidence="4">
    <location>
        <begin position="414"/>
        <end position="433"/>
    </location>
</feature>
<organism evidence="6 7">
    <name type="scientific">Seminavis robusta</name>
    <dbReference type="NCBI Taxonomy" id="568900"/>
    <lineage>
        <taxon>Eukaryota</taxon>
        <taxon>Sar</taxon>
        <taxon>Stramenopiles</taxon>
        <taxon>Ochrophyta</taxon>
        <taxon>Bacillariophyta</taxon>
        <taxon>Bacillariophyceae</taxon>
        <taxon>Bacillariophycidae</taxon>
        <taxon>Naviculales</taxon>
        <taxon>Naviculaceae</taxon>
        <taxon>Seminavis</taxon>
    </lineage>
</organism>
<gene>
    <name evidence="6" type="ORF">SEMRO_2229_G319950.1</name>
</gene>
<dbReference type="GO" id="GO:0003924">
    <property type="term" value="F:GTPase activity"/>
    <property type="evidence" value="ECO:0007669"/>
    <property type="project" value="InterPro"/>
</dbReference>
<keyword evidence="7" id="KW-1185">Reference proteome</keyword>